<feature type="transmembrane region" description="Helical" evidence="1">
    <location>
        <begin position="121"/>
        <end position="139"/>
    </location>
</feature>
<keyword evidence="3" id="KW-1185">Reference proteome</keyword>
<organism evidence="2 3">
    <name type="scientific">Microdochium bolleyi</name>
    <dbReference type="NCBI Taxonomy" id="196109"/>
    <lineage>
        <taxon>Eukaryota</taxon>
        <taxon>Fungi</taxon>
        <taxon>Dikarya</taxon>
        <taxon>Ascomycota</taxon>
        <taxon>Pezizomycotina</taxon>
        <taxon>Sordariomycetes</taxon>
        <taxon>Xylariomycetidae</taxon>
        <taxon>Xylariales</taxon>
        <taxon>Microdochiaceae</taxon>
        <taxon>Microdochium</taxon>
    </lineage>
</organism>
<feature type="transmembrane region" description="Helical" evidence="1">
    <location>
        <begin position="183"/>
        <end position="207"/>
    </location>
</feature>
<dbReference type="InParanoid" id="A0A136IQB9"/>
<name>A0A136IQB9_9PEZI</name>
<gene>
    <name evidence="2" type="ORF">Micbo1qcDRAFT_218379</name>
</gene>
<evidence type="ECO:0000256" key="1">
    <source>
        <dbReference type="SAM" id="Phobius"/>
    </source>
</evidence>
<dbReference type="STRING" id="196109.A0A136IQB9"/>
<dbReference type="EMBL" id="KQ964264">
    <property type="protein sequence ID" value="KXJ87104.1"/>
    <property type="molecule type" value="Genomic_DNA"/>
</dbReference>
<dbReference type="AlphaFoldDB" id="A0A136IQB9"/>
<evidence type="ECO:0000313" key="2">
    <source>
        <dbReference type="EMBL" id="KXJ87104.1"/>
    </source>
</evidence>
<keyword evidence="1" id="KW-0812">Transmembrane</keyword>
<feature type="transmembrane region" description="Helical" evidence="1">
    <location>
        <begin position="29"/>
        <end position="48"/>
    </location>
</feature>
<keyword evidence="1" id="KW-0472">Membrane</keyword>
<accession>A0A136IQB9</accession>
<evidence type="ECO:0000313" key="3">
    <source>
        <dbReference type="Proteomes" id="UP000070501"/>
    </source>
</evidence>
<sequence>MPVSSERPPRNGFVARARKVYNLIGFTKGYNFCLFVIFGGALLGFSLARLQYLDFYGTYCNPDRSKTSSSLPGECFYFLQPFYATGMILHLACILPAAILALIQFVPAVRHKVILFHRINGYFILLLSVGGTVGGLMIARRAAGGDISTQTSVGFVGLAFVTALVVAWASIKKLRIDLHRAWMLRAWVWAGSIITMRLLFILIAIILSKTGTYYYSQPCAKVAWALNDDTQMRSTYPQCAGFLDGSDPDQQVSVRATFVAPQNVAEVMSVLNMTFGTAMILGFLLHALGVELYLAFTRDEAARLRKISLERWDKVVNNTVSVDA</sequence>
<proteinExistence type="predicted"/>
<reference evidence="3" key="1">
    <citation type="submission" date="2016-02" db="EMBL/GenBank/DDBJ databases">
        <title>Draft genome sequence of Microdochium bolleyi, a fungal endophyte of beachgrass.</title>
        <authorList>
            <consortium name="DOE Joint Genome Institute"/>
            <person name="David A.S."/>
            <person name="May G."/>
            <person name="Haridas S."/>
            <person name="Lim J."/>
            <person name="Wang M."/>
            <person name="Labutti K."/>
            <person name="Lipzen A."/>
            <person name="Barry K."/>
            <person name="Grigoriev I.V."/>
        </authorList>
    </citation>
    <scope>NUCLEOTIDE SEQUENCE [LARGE SCALE GENOMIC DNA]</scope>
    <source>
        <strain evidence="3">J235TASD1</strain>
    </source>
</reference>
<dbReference type="Pfam" id="PF10067">
    <property type="entry name" value="DUF2306"/>
    <property type="match status" value="1"/>
</dbReference>
<dbReference type="OrthoDB" id="193478at2759"/>
<keyword evidence="1" id="KW-1133">Transmembrane helix</keyword>
<dbReference type="InterPro" id="IPR018750">
    <property type="entry name" value="DUF2306_membrane"/>
</dbReference>
<feature type="transmembrane region" description="Helical" evidence="1">
    <location>
        <begin position="87"/>
        <end position="109"/>
    </location>
</feature>
<evidence type="ECO:0008006" key="4">
    <source>
        <dbReference type="Google" id="ProtNLM"/>
    </source>
</evidence>
<feature type="transmembrane region" description="Helical" evidence="1">
    <location>
        <begin position="275"/>
        <end position="296"/>
    </location>
</feature>
<dbReference type="Proteomes" id="UP000070501">
    <property type="component" value="Unassembled WGS sequence"/>
</dbReference>
<protein>
    <recommendedName>
        <fullName evidence="4">Microtubule associated protein</fullName>
    </recommendedName>
</protein>
<feature type="transmembrane region" description="Helical" evidence="1">
    <location>
        <begin position="151"/>
        <end position="171"/>
    </location>
</feature>